<feature type="compositionally biased region" description="Polar residues" evidence="1">
    <location>
        <begin position="342"/>
        <end position="358"/>
    </location>
</feature>
<dbReference type="AlphaFoldDB" id="A0A498NM56"/>
<evidence type="ECO:0000256" key="1">
    <source>
        <dbReference type="SAM" id="MobiDB-lite"/>
    </source>
</evidence>
<protein>
    <submittedName>
        <fullName evidence="2">Uncharacterized protein</fullName>
    </submittedName>
</protein>
<reference evidence="2 3" key="1">
    <citation type="submission" date="2018-03" db="EMBL/GenBank/DDBJ databases">
        <title>Draft genome sequence of Rohu Carp (Labeo rohita).</title>
        <authorList>
            <person name="Das P."/>
            <person name="Kushwaha B."/>
            <person name="Joshi C.G."/>
            <person name="Kumar D."/>
            <person name="Nagpure N.S."/>
            <person name="Sahoo L."/>
            <person name="Das S.P."/>
            <person name="Bit A."/>
            <person name="Patnaik S."/>
            <person name="Meher P.K."/>
            <person name="Jayasankar P."/>
            <person name="Koringa P.G."/>
            <person name="Patel N.V."/>
            <person name="Hinsu A.T."/>
            <person name="Kumar R."/>
            <person name="Pandey M."/>
            <person name="Agarwal S."/>
            <person name="Srivastava S."/>
            <person name="Singh M."/>
            <person name="Iquebal M.A."/>
            <person name="Jaiswal S."/>
            <person name="Angadi U.B."/>
            <person name="Kumar N."/>
            <person name="Raza M."/>
            <person name="Shah T.M."/>
            <person name="Rai A."/>
            <person name="Jena J.K."/>
        </authorList>
    </citation>
    <scope>NUCLEOTIDE SEQUENCE [LARGE SCALE GENOMIC DNA]</scope>
    <source>
        <strain evidence="2">DASCIFA01</strain>
        <tissue evidence="2">Testis</tissue>
    </source>
</reference>
<accession>A0A498NM56</accession>
<sequence>MPGLPRCPCGGWRFDPSCVLPNPTGRPGNTRGEARRPFFRPYLVLVPDPSSHGAGGLGLIPRPPEGDSTRGRRCPKSPLELSSHACGDPSSPGVGGANLPPCPPESSLRGLAPLEKLPLELSTHACGDPSSPGAGGANLPPCPPESCLRGAAASPEPPPPTAAGRIRPGIYWYPDGGSVEPRSRGTRPNPAPTRVELTWASTARKAPPGAQQPRLRRSVKSPSRGRQPTPVPTRVELTWASTARKAPPGAQHPRLRRSVKSRSRGRQPTPVPTRVKLAWGCGLSRTPHGRRTYTSRYVLVSRRRVKDHRPLRPPSGVAGAVRAVPGKEAPFPGRPRRLERGGSSTRAAKPSTGRSSAETGPDLAKLGSPVDGEAPYPTPPGPSRWTPGGRR</sequence>
<feature type="region of interest" description="Disordered" evidence="1">
    <location>
        <begin position="304"/>
        <end position="391"/>
    </location>
</feature>
<evidence type="ECO:0000313" key="3">
    <source>
        <dbReference type="Proteomes" id="UP000290572"/>
    </source>
</evidence>
<feature type="region of interest" description="Disordered" evidence="1">
    <location>
        <begin position="1"/>
        <end position="34"/>
    </location>
</feature>
<name>A0A498NM56_LABRO</name>
<gene>
    <name evidence="2" type="ORF">ROHU_004465</name>
</gene>
<keyword evidence="3" id="KW-1185">Reference proteome</keyword>
<dbReference type="Proteomes" id="UP000290572">
    <property type="component" value="Unassembled WGS sequence"/>
</dbReference>
<feature type="compositionally biased region" description="Basic residues" evidence="1">
    <location>
        <begin position="253"/>
        <end position="265"/>
    </location>
</feature>
<evidence type="ECO:0000313" key="2">
    <source>
        <dbReference type="EMBL" id="RXN32859.1"/>
    </source>
</evidence>
<organism evidence="2 3">
    <name type="scientific">Labeo rohita</name>
    <name type="common">Indian major carp</name>
    <name type="synonym">Cyprinus rohita</name>
    <dbReference type="NCBI Taxonomy" id="84645"/>
    <lineage>
        <taxon>Eukaryota</taxon>
        <taxon>Metazoa</taxon>
        <taxon>Chordata</taxon>
        <taxon>Craniata</taxon>
        <taxon>Vertebrata</taxon>
        <taxon>Euteleostomi</taxon>
        <taxon>Actinopterygii</taxon>
        <taxon>Neopterygii</taxon>
        <taxon>Teleostei</taxon>
        <taxon>Ostariophysi</taxon>
        <taxon>Cypriniformes</taxon>
        <taxon>Cyprinidae</taxon>
        <taxon>Labeoninae</taxon>
        <taxon>Labeonini</taxon>
        <taxon>Labeo</taxon>
    </lineage>
</organism>
<proteinExistence type="predicted"/>
<comment type="caution">
    <text evidence="2">The sequence shown here is derived from an EMBL/GenBank/DDBJ whole genome shotgun (WGS) entry which is preliminary data.</text>
</comment>
<feature type="region of interest" description="Disordered" evidence="1">
    <location>
        <begin position="50"/>
        <end position="274"/>
    </location>
</feature>
<dbReference type="EMBL" id="QBIY01011329">
    <property type="protein sequence ID" value="RXN32859.1"/>
    <property type="molecule type" value="Genomic_DNA"/>
</dbReference>